<dbReference type="InterPro" id="IPR011055">
    <property type="entry name" value="Dup_hybrid_motif"/>
</dbReference>
<dbReference type="Proteomes" id="UP000672657">
    <property type="component" value="Unassembled WGS sequence"/>
</dbReference>
<dbReference type="Gene3D" id="2.70.70.10">
    <property type="entry name" value="Glucose Permease (Domain IIA)"/>
    <property type="match status" value="1"/>
</dbReference>
<gene>
    <name evidence="1" type="ORF">LMG26411_01524</name>
</gene>
<organism evidence="1 2">
    <name type="scientific">Cupriavidus numazuensis</name>
    <dbReference type="NCBI Taxonomy" id="221992"/>
    <lineage>
        <taxon>Bacteria</taxon>
        <taxon>Pseudomonadati</taxon>
        <taxon>Pseudomonadota</taxon>
        <taxon>Betaproteobacteria</taxon>
        <taxon>Burkholderiales</taxon>
        <taxon>Burkholderiaceae</taxon>
        <taxon>Cupriavidus</taxon>
    </lineage>
</organism>
<dbReference type="EMBL" id="CAJPVI010000007">
    <property type="protein sequence ID" value="CAG2138215.1"/>
    <property type="molecule type" value="Genomic_DNA"/>
</dbReference>
<dbReference type="InterPro" id="IPR023346">
    <property type="entry name" value="Lysozyme-like_dom_sf"/>
</dbReference>
<dbReference type="CDD" id="cd12797">
    <property type="entry name" value="M23_peptidase"/>
    <property type="match status" value="1"/>
</dbReference>
<dbReference type="SUPFAM" id="SSF53955">
    <property type="entry name" value="Lysozyme-like"/>
    <property type="match status" value="1"/>
</dbReference>
<comment type="caution">
    <text evidence="1">The sequence shown here is derived from an EMBL/GenBank/DDBJ whole genome shotgun (WGS) entry which is preliminary data.</text>
</comment>
<evidence type="ECO:0000313" key="2">
    <source>
        <dbReference type="Proteomes" id="UP000672657"/>
    </source>
</evidence>
<dbReference type="Gene3D" id="1.10.530.10">
    <property type="match status" value="1"/>
</dbReference>
<name>A0ABM8TDC3_9BURK</name>
<reference evidence="1 2" key="1">
    <citation type="submission" date="2021-03" db="EMBL/GenBank/DDBJ databases">
        <authorList>
            <person name="Peeters C."/>
        </authorList>
    </citation>
    <scope>NUCLEOTIDE SEQUENCE [LARGE SCALE GENOMIC DNA]</scope>
    <source>
        <strain evidence="1 2">LMG 26411</strain>
    </source>
</reference>
<sequence length="812" mass="91416">MRSATRGYVAGRAITGPQIDDSSLFQPPLMIISPPFLPQNGLTSTDPAKDDPMMDAVDQFELGHHGVYPIAFDRRWHCGMHLAPTEQTECVRAIADGEVIAYRVSQKAISDGQTKRDGSPDLNSNIGFVLLKHKTDTGEGRTITFYSLYMHLLDINNQQRIAPQPTNPPAVGTSSALPAWLLSPADGVQAGGGKKVYRKDILGYWGHCHGQPHLHFEIFMTEEDFRAWFSQAGHTVQLGEKNPATPVSKDYWGHSYFVIQGGEAIVSVPPGHDRSPYFPPLIAGALSAQNKLYVEAYFYKGQRYTRSWIEKNGKLEALTPAPVRDPYADYEYKLYQRATDLYPKCPSAGYELLRFGRVLSTELPALSRAESRTWIAITYDANGAQGYIDISQDAIKKLSDADFPFFMGWQKIAEANTPFSQDGVCDFDELRRIVDLVEESETPEQRREAEYKQEDQLTAYVYGNDAVRGKLRGFVCHAPSEWDASGNESRYSRLNQADGFFGKRKNFDPQGYENFIRFVRQLQFLDQTSLGPGKKFWFFHPLAFIRHFRKCRWLSFAELKRMFPPTALRKAAGSQWVSEPVHPQMNTVDEYGIELNKAMRKFGIGTSLRQAAFLGNAIQETQWLRLLAEGAPQQSRYFPWFGRGFLQLTWPDNYVRYWRFSGRQVDQALASRLHEAARVSDQARTNAALVAAEAHVPSTLKSWRDDVATKKFEASDSAGAYWAWSDAARPADQPPILRRETKQVGNTSKPFYSSEPFGSVAATVNVGYPSNSFAAINGLQARYQAYTAALVMLTDGIRFPDAHGAQKELPDW</sequence>
<accession>A0ABM8TDC3</accession>
<proteinExistence type="predicted"/>
<evidence type="ECO:0000313" key="1">
    <source>
        <dbReference type="EMBL" id="CAG2138215.1"/>
    </source>
</evidence>
<keyword evidence="2" id="KW-1185">Reference proteome</keyword>
<protein>
    <submittedName>
        <fullName evidence="1">Uncharacterized protein</fullName>
    </submittedName>
</protein>